<sequence length="174" mass="18793">MSAFVAFAVLLAVPYSQASAQAGAGDDVPSAQRIWRHLLDNPLTEDGAENQESAPTAEMTTSVDADRSSHRPVAQTDEASLARARVVIHHPSSSGEAVSQAVASRLRNAGAGEVEIRRVPFGIDQESIRFFFGADRGVSEDIGTLIAPERRAEVQDFTHYAPAPRRGTVEIWLR</sequence>
<evidence type="ECO:0008006" key="5">
    <source>
        <dbReference type="Google" id="ProtNLM"/>
    </source>
</evidence>
<dbReference type="EMBL" id="JANAVZ010000002">
    <property type="protein sequence ID" value="MCT4332119.1"/>
    <property type="molecule type" value="Genomic_DNA"/>
</dbReference>
<proteinExistence type="predicted"/>
<evidence type="ECO:0000313" key="3">
    <source>
        <dbReference type="EMBL" id="MCT4332119.1"/>
    </source>
</evidence>
<protein>
    <recommendedName>
        <fullName evidence="5">LytR/CpsA/Psr regulator C-terminal domain-containing protein</fullName>
    </recommendedName>
</protein>
<feature type="compositionally biased region" description="Polar residues" evidence="1">
    <location>
        <begin position="50"/>
        <end position="63"/>
    </location>
</feature>
<feature type="signal peptide" evidence="2">
    <location>
        <begin position="1"/>
        <end position="20"/>
    </location>
</feature>
<feature type="region of interest" description="Disordered" evidence="1">
    <location>
        <begin position="44"/>
        <end position="73"/>
    </location>
</feature>
<keyword evidence="4" id="KW-1185">Reference proteome</keyword>
<feature type="chain" id="PRO_5046191978" description="LytR/CpsA/Psr regulator C-terminal domain-containing protein" evidence="2">
    <location>
        <begin position="21"/>
        <end position="174"/>
    </location>
</feature>
<accession>A0ABT2K888</accession>
<evidence type="ECO:0000256" key="2">
    <source>
        <dbReference type="SAM" id="SignalP"/>
    </source>
</evidence>
<comment type="caution">
    <text evidence="3">The sequence shown here is derived from an EMBL/GenBank/DDBJ whole genome shotgun (WGS) entry which is preliminary data.</text>
</comment>
<gene>
    <name evidence="3" type="ORF">MU516_04450</name>
</gene>
<keyword evidence="2" id="KW-0732">Signal</keyword>
<evidence type="ECO:0000313" key="4">
    <source>
        <dbReference type="Proteomes" id="UP001320702"/>
    </source>
</evidence>
<evidence type="ECO:0000256" key="1">
    <source>
        <dbReference type="SAM" id="MobiDB-lite"/>
    </source>
</evidence>
<dbReference type="RefSeq" id="WP_260275988.1">
    <property type="nucleotide sequence ID" value="NZ_JANAVZ010000002.1"/>
</dbReference>
<dbReference type="Proteomes" id="UP001320702">
    <property type="component" value="Unassembled WGS sequence"/>
</dbReference>
<organism evidence="3 4">
    <name type="scientific">Paracoccus maritimus</name>
    <dbReference type="NCBI Taxonomy" id="2933292"/>
    <lineage>
        <taxon>Bacteria</taxon>
        <taxon>Pseudomonadati</taxon>
        <taxon>Pseudomonadota</taxon>
        <taxon>Alphaproteobacteria</taxon>
        <taxon>Rhodobacterales</taxon>
        <taxon>Paracoccaceae</taxon>
        <taxon>Paracoccus</taxon>
    </lineage>
</organism>
<reference evidence="3 4" key="1">
    <citation type="submission" date="2022-04" db="EMBL/GenBank/DDBJ databases">
        <title>Paracoccus sp. YLB-12 draft genome sequence.</title>
        <authorList>
            <person name="Yu L."/>
        </authorList>
    </citation>
    <scope>NUCLEOTIDE SEQUENCE [LARGE SCALE GENOMIC DNA]</scope>
    <source>
        <strain evidence="3 4">YLB-12</strain>
    </source>
</reference>
<name>A0ABT2K888_9RHOB</name>